<feature type="region of interest" description="Disordered" evidence="3">
    <location>
        <begin position="653"/>
        <end position="677"/>
    </location>
</feature>
<dbReference type="Pfam" id="PF08397">
    <property type="entry name" value="IMD"/>
    <property type="match status" value="1"/>
</dbReference>
<dbReference type="FunFam" id="2.30.30.40:FF:000188">
    <property type="entry name" value="Insulin receptor tyrosine kinase substrate"/>
    <property type="match status" value="1"/>
</dbReference>
<dbReference type="GO" id="GO:0005654">
    <property type="term" value="C:nucleoplasm"/>
    <property type="evidence" value="ECO:0007669"/>
    <property type="project" value="TreeGrafter"/>
</dbReference>
<feature type="compositionally biased region" description="Polar residues" evidence="3">
    <location>
        <begin position="1074"/>
        <end position="1088"/>
    </location>
</feature>
<dbReference type="GO" id="GO:0051764">
    <property type="term" value="P:actin crosslink formation"/>
    <property type="evidence" value="ECO:0007669"/>
    <property type="project" value="TreeGrafter"/>
</dbReference>
<feature type="region of interest" description="Disordered" evidence="3">
    <location>
        <begin position="968"/>
        <end position="1024"/>
    </location>
</feature>
<dbReference type="OrthoDB" id="3800937at2759"/>
<dbReference type="PROSITE" id="PS50002">
    <property type="entry name" value="SH3"/>
    <property type="match status" value="1"/>
</dbReference>
<dbReference type="GO" id="GO:0007009">
    <property type="term" value="P:plasma membrane organization"/>
    <property type="evidence" value="ECO:0007669"/>
    <property type="project" value="InterPro"/>
</dbReference>
<reference evidence="6" key="1">
    <citation type="submission" date="2021-06" db="EMBL/GenBank/DDBJ databases">
        <authorList>
            <person name="Hodson N. C."/>
            <person name="Mongue J. A."/>
            <person name="Jaron S. K."/>
        </authorList>
    </citation>
    <scope>NUCLEOTIDE SEQUENCE</scope>
</reference>
<proteinExistence type="predicted"/>
<dbReference type="GO" id="GO:0051017">
    <property type="term" value="P:actin filament bundle assembly"/>
    <property type="evidence" value="ECO:0007669"/>
    <property type="project" value="TreeGrafter"/>
</dbReference>
<dbReference type="CDD" id="cd11779">
    <property type="entry name" value="SH3_Irsp53_BAIAP2L"/>
    <property type="match status" value="1"/>
</dbReference>
<evidence type="ECO:0000256" key="2">
    <source>
        <dbReference type="PROSITE-ProRule" id="PRU00192"/>
    </source>
</evidence>
<evidence type="ECO:0000259" key="5">
    <source>
        <dbReference type="PROSITE" id="PS51338"/>
    </source>
</evidence>
<evidence type="ECO:0000313" key="7">
    <source>
        <dbReference type="Proteomes" id="UP000708208"/>
    </source>
</evidence>
<feature type="domain" description="SH3" evidence="4">
    <location>
        <begin position="360"/>
        <end position="421"/>
    </location>
</feature>
<dbReference type="EMBL" id="CAJVCH010000001">
    <property type="protein sequence ID" value="CAG7629010.1"/>
    <property type="molecule type" value="Genomic_DNA"/>
</dbReference>
<organism evidence="6 7">
    <name type="scientific">Allacma fusca</name>
    <dbReference type="NCBI Taxonomy" id="39272"/>
    <lineage>
        <taxon>Eukaryota</taxon>
        <taxon>Metazoa</taxon>
        <taxon>Ecdysozoa</taxon>
        <taxon>Arthropoda</taxon>
        <taxon>Hexapoda</taxon>
        <taxon>Collembola</taxon>
        <taxon>Symphypleona</taxon>
        <taxon>Sminthuridae</taxon>
        <taxon>Allacma</taxon>
    </lineage>
</organism>
<evidence type="ECO:0000256" key="3">
    <source>
        <dbReference type="SAM" id="MobiDB-lite"/>
    </source>
</evidence>
<accession>A0A8J2IWW0</accession>
<feature type="region of interest" description="Disordered" evidence="3">
    <location>
        <begin position="1065"/>
        <end position="1168"/>
    </location>
</feature>
<feature type="compositionally biased region" description="Low complexity" evidence="3">
    <location>
        <begin position="436"/>
        <end position="450"/>
    </location>
</feature>
<dbReference type="InterPro" id="IPR027681">
    <property type="entry name" value="IRSp53/IRTKS/Pinkbar"/>
</dbReference>
<feature type="compositionally biased region" description="Polar residues" evidence="3">
    <location>
        <begin position="1115"/>
        <end position="1138"/>
    </location>
</feature>
<dbReference type="SMART" id="SM00326">
    <property type="entry name" value="SH3"/>
    <property type="match status" value="1"/>
</dbReference>
<feature type="region of interest" description="Disordered" evidence="3">
    <location>
        <begin position="776"/>
        <end position="802"/>
    </location>
</feature>
<sequence length="1368" mass="150073">MEATEITKVIDGVYKNILENFNPASRQMINTGKAYLKSLHGASAASSLYLDTLMRLSRQAQQSTLGNSGDIGSSLMQITEVFKEIHAQQLNTLKAFYVDFLIPLETNLEKDTRVIQTEQKKFLMCHKQRMESYNKAASTVKKMRKKSKKSNASAATLDKEIKVMQTLEEERSKLEAFCDKSIKEALTQERRRYGFILERQASLAKHYLAFYSKGNSLLNTKLENWMKVAKTREILPESMQNSLLKRIQGGDEEDCIYCSPRKPGVGNSADDTASISSQLRKTKSMDAGEIINLQSEQGELTLASGAGTMSRAKSELNLMMNGGGSGSCGGMGFCHEASDGAGNPGVAIRPKSLAVATETSNTGYAKALYAYLSSGENQLSFLEGDIIGLIGDKNKGWQYGENLRTQKTGWFPVAYTEMDVSTPALEMSMKSATMPASSSSNQSGAASGASPVPPPMPVAVPLPPSVVNMNNMNNQQNMTQSRMMIGHGHGHVHRTPESMMSQPTTPSAINHKSVTSPTSPMGPGGNVNTNNNLIVPATQSRGQQTSGRHGHVPAAACASDSLHSSNDSGFSNDITNTATRGVIPPPQPDIDYSDDEPQHSNRRKAIVVQGDKTPPQTGDKWLMERYHMSESIRIGGLGIGGITRRRSLSFSNVSGVGVNSPVRSSTRGPHDYGQNGYPRYDGRYANVNRGNDPHAQAFRNRPGQQQFVFDKDSGPLKKFLNRTKSLIWKRQALDRFDSISAAGSTASLELWGSHTSLIEASYDAFEMKELSSKDHHYDDNDTIKNENIGNEEELPGKGASSPIMMPNKNSFGKNVANNNGTKAVPPPLPPFPANLRGLNGINVKPAATLSNANDKATSTTDSLKNLSLSHSPLPLDGDNIDGTSTIGGRDNDSCIFISDHMKTKGSTRSGSKSIKSSIVTERHSKKIQADLIDDDDDEMHVSVSMSRKKGRQSQVTRVESFSDSEAPIVPVQNGKNQKKKAMSSVQAAQQQARSSNATVVNGKKKQGYNNQLEEENDDESTVRGPTAISRSYIMEKSQSKYSYTNSDEEDVEVDVDEYGVDEDVIDFDDDENDTSVYNDNEVDNTSSVFMVEPEPEEEEPVAELKGPRSLPTMHHQANGSTTRSHSTKNLGKSPSISGHSEHINGFGNKTNSLKSSSTNGYNNSSNGHYDHSSRFAPIVAYNGEAVNGGVSGKGRMNSPAPPPPPPMATSNGKSHRSEAQQQHRHQVNGSSHRSSSKQEKSRSKTSSNAAAKSPGKKGREKPIFDYGSQMHRRLYCPERNSRLDQKSERSDPEQYICVFLKRDYAPDRNFVENQYPTLRLRRRHREREDDHDRFLNTKAVTVSQQLASVWDHNALFDGERERDTLYNK</sequence>
<feature type="compositionally biased region" description="Low complexity" evidence="3">
    <location>
        <begin position="1148"/>
        <end position="1167"/>
    </location>
</feature>
<feature type="region of interest" description="Disordered" evidence="3">
    <location>
        <begin position="902"/>
        <end position="922"/>
    </location>
</feature>
<feature type="domain" description="IMD" evidence="5">
    <location>
        <begin position="1"/>
        <end position="249"/>
    </location>
</feature>
<keyword evidence="1 2" id="KW-0728">SH3 domain</keyword>
<feature type="region of interest" description="Disordered" evidence="3">
    <location>
        <begin position="489"/>
        <end position="508"/>
    </location>
</feature>
<feature type="compositionally biased region" description="Low complexity" evidence="3">
    <location>
        <begin position="653"/>
        <end position="665"/>
    </location>
</feature>
<gene>
    <name evidence="6" type="ORF">AFUS01_LOCUS16</name>
</gene>
<feature type="compositionally biased region" description="Low complexity" evidence="3">
    <location>
        <begin position="982"/>
        <end position="997"/>
    </location>
</feature>
<evidence type="ECO:0000256" key="1">
    <source>
        <dbReference type="ARBA" id="ARBA00022443"/>
    </source>
</evidence>
<dbReference type="PANTHER" id="PTHR14206">
    <property type="entry name" value="BRAIN-SPECIFIC ANGIOGENESIS INHIBITOR 1-ASSOCIATED PROTEIN 2"/>
    <property type="match status" value="1"/>
</dbReference>
<dbReference type="PROSITE" id="PS51338">
    <property type="entry name" value="IMD"/>
    <property type="match status" value="1"/>
</dbReference>
<evidence type="ECO:0008006" key="8">
    <source>
        <dbReference type="Google" id="ProtNLM"/>
    </source>
</evidence>
<dbReference type="GO" id="GO:0005829">
    <property type="term" value="C:cytosol"/>
    <property type="evidence" value="ECO:0007669"/>
    <property type="project" value="TreeGrafter"/>
</dbReference>
<evidence type="ECO:0000259" key="4">
    <source>
        <dbReference type="PROSITE" id="PS50002"/>
    </source>
</evidence>
<keyword evidence="7" id="KW-1185">Reference proteome</keyword>
<comment type="caution">
    <text evidence="6">The sequence shown here is derived from an EMBL/GenBank/DDBJ whole genome shotgun (WGS) entry which is preliminary data.</text>
</comment>
<feature type="compositionally biased region" description="Low complexity" evidence="3">
    <location>
        <begin position="904"/>
        <end position="918"/>
    </location>
</feature>
<name>A0A8J2IWW0_9HEXA</name>
<protein>
    <recommendedName>
        <fullName evidence="8">Brain-specific angiogenesis inhibitor 1-associated protein 2</fullName>
    </recommendedName>
</protein>
<feature type="region of interest" description="Disordered" evidence="3">
    <location>
        <begin position="1186"/>
        <end position="1269"/>
    </location>
</feature>
<feature type="region of interest" description="Disordered" evidence="3">
    <location>
        <begin position="577"/>
        <end position="600"/>
    </location>
</feature>
<dbReference type="Pfam" id="PF00018">
    <property type="entry name" value="SH3_1"/>
    <property type="match status" value="1"/>
</dbReference>
<feature type="region of interest" description="Disordered" evidence="3">
    <location>
        <begin position="431"/>
        <end position="459"/>
    </location>
</feature>
<dbReference type="GO" id="GO:0030838">
    <property type="term" value="P:positive regulation of actin filament polymerization"/>
    <property type="evidence" value="ECO:0007669"/>
    <property type="project" value="TreeGrafter"/>
</dbReference>
<evidence type="ECO:0000313" key="6">
    <source>
        <dbReference type="EMBL" id="CAG7629010.1"/>
    </source>
</evidence>
<dbReference type="PANTHER" id="PTHR14206:SF7">
    <property type="entry name" value="INSULIN RECEPTOR SUBSTRATE 53 KDA, ISOFORM A"/>
    <property type="match status" value="1"/>
</dbReference>
<feature type="compositionally biased region" description="Polar residues" evidence="3">
    <location>
        <begin position="498"/>
        <end position="508"/>
    </location>
</feature>
<dbReference type="InterPro" id="IPR001452">
    <property type="entry name" value="SH3_domain"/>
</dbReference>
<dbReference type="Proteomes" id="UP000708208">
    <property type="component" value="Unassembled WGS sequence"/>
</dbReference>
<dbReference type="InterPro" id="IPR013606">
    <property type="entry name" value="I-BAR_dom"/>
</dbReference>